<dbReference type="InterPro" id="IPR035466">
    <property type="entry name" value="GlmS/AgaS_SIS"/>
</dbReference>
<organism evidence="3 4">
    <name type="scientific">Microlunatus elymi</name>
    <dbReference type="NCBI Taxonomy" id="2596828"/>
    <lineage>
        <taxon>Bacteria</taxon>
        <taxon>Bacillati</taxon>
        <taxon>Actinomycetota</taxon>
        <taxon>Actinomycetes</taxon>
        <taxon>Propionibacteriales</taxon>
        <taxon>Propionibacteriaceae</taxon>
        <taxon>Microlunatus</taxon>
    </lineage>
</organism>
<feature type="domain" description="SIS" evidence="2">
    <location>
        <begin position="195"/>
        <end position="335"/>
    </location>
</feature>
<dbReference type="KEGG" id="mik:FOE78_23270"/>
<evidence type="ECO:0000259" key="2">
    <source>
        <dbReference type="PROSITE" id="PS51464"/>
    </source>
</evidence>
<dbReference type="PANTHER" id="PTHR10937">
    <property type="entry name" value="GLUCOSAMINE--FRUCTOSE-6-PHOSPHATE AMINOTRANSFERASE, ISOMERIZING"/>
    <property type="match status" value="1"/>
</dbReference>
<gene>
    <name evidence="3" type="ORF">FOE78_23270</name>
</gene>
<evidence type="ECO:0000256" key="1">
    <source>
        <dbReference type="ARBA" id="ARBA00022737"/>
    </source>
</evidence>
<dbReference type="InterPro" id="IPR035490">
    <property type="entry name" value="GlmS/FrlB_SIS"/>
</dbReference>
<dbReference type="GO" id="GO:0097367">
    <property type="term" value="F:carbohydrate derivative binding"/>
    <property type="evidence" value="ECO:0007669"/>
    <property type="project" value="InterPro"/>
</dbReference>
<dbReference type="PANTHER" id="PTHR10937:SF8">
    <property type="entry name" value="AMINOTRANSFERASE-RELATED"/>
    <property type="match status" value="1"/>
</dbReference>
<dbReference type="SUPFAM" id="SSF53697">
    <property type="entry name" value="SIS domain"/>
    <property type="match status" value="1"/>
</dbReference>
<dbReference type="InterPro" id="IPR001347">
    <property type="entry name" value="SIS_dom"/>
</dbReference>
<reference evidence="3 4" key="1">
    <citation type="submission" date="2019-07" db="EMBL/GenBank/DDBJ databases">
        <title>Microlunatus dokdonensis sp. nov. isolated from the rhizospheric soil of the wild plant Elymus tsukushiensis.</title>
        <authorList>
            <person name="Ghim S.-Y."/>
            <person name="Hwang Y.-J."/>
            <person name="Son J.-S."/>
            <person name="Shin J.-H."/>
        </authorList>
    </citation>
    <scope>NUCLEOTIDE SEQUENCE [LARGE SCALE GENOMIC DNA]</scope>
    <source>
        <strain evidence="3 4">KUDC0627</strain>
    </source>
</reference>
<dbReference type="Proteomes" id="UP000319263">
    <property type="component" value="Chromosome"/>
</dbReference>
<keyword evidence="4" id="KW-1185">Reference proteome</keyword>
<keyword evidence="1" id="KW-0677">Repeat</keyword>
<proteinExistence type="predicted"/>
<name>A0A516Q4Y5_9ACTN</name>
<protein>
    <submittedName>
        <fullName evidence="3">SIS domain-containing protein</fullName>
    </submittedName>
</protein>
<dbReference type="InterPro" id="IPR046348">
    <property type="entry name" value="SIS_dom_sf"/>
</dbReference>
<dbReference type="Gene3D" id="3.40.50.10490">
    <property type="entry name" value="Glucose-6-phosphate isomerase like protein, domain 1"/>
    <property type="match status" value="2"/>
</dbReference>
<accession>A0A516Q4Y5</accession>
<dbReference type="OrthoDB" id="9761808at2"/>
<dbReference type="EMBL" id="CP041692">
    <property type="protein sequence ID" value="QDP98435.1"/>
    <property type="molecule type" value="Genomic_DNA"/>
</dbReference>
<dbReference type="Pfam" id="PF01380">
    <property type="entry name" value="SIS"/>
    <property type="match status" value="1"/>
</dbReference>
<dbReference type="RefSeq" id="WP_143988374.1">
    <property type="nucleotide sequence ID" value="NZ_CP041692.1"/>
</dbReference>
<dbReference type="CDD" id="cd05009">
    <property type="entry name" value="SIS_GlmS_GlmD_2"/>
    <property type="match status" value="1"/>
</dbReference>
<dbReference type="AlphaFoldDB" id="A0A516Q4Y5"/>
<sequence>MSAEIGEQPAALEATLAGLLPMRPRIAQLAGGRKRVLLVARGSSDNAAIYGRYLAELHAGISASLAAPSVATLYDARVDLSDTLAICVSQSGSTTEIVETLEWTRRCGAITIAITNVEDSPLASAADLALITRAGIERAVPATKSYTTQVAALAVAMDALATSAGKKGLLDKEFSQIGDHARAMLATPAETLDAMAGALAEVDEVLTSGRGIAFGTTLETALKLEETCLRPVRGLSYADLKHGPIAIVDHELLTVLVAGPSGPTVPGLTELAGTVREKHSMVLGIGGDEEFRSACDLAVPGPDASEILAPLTLIIPAQLIVERLAHKLGLNPDVPRGLRKVTQTD</sequence>
<dbReference type="PROSITE" id="PS51464">
    <property type="entry name" value="SIS"/>
    <property type="match status" value="2"/>
</dbReference>
<evidence type="ECO:0000313" key="3">
    <source>
        <dbReference type="EMBL" id="QDP98435.1"/>
    </source>
</evidence>
<evidence type="ECO:0000313" key="4">
    <source>
        <dbReference type="Proteomes" id="UP000319263"/>
    </source>
</evidence>
<dbReference type="CDD" id="cd05008">
    <property type="entry name" value="SIS_GlmS_GlmD_1"/>
    <property type="match status" value="1"/>
</dbReference>
<dbReference type="GO" id="GO:1901135">
    <property type="term" value="P:carbohydrate derivative metabolic process"/>
    <property type="evidence" value="ECO:0007669"/>
    <property type="project" value="InterPro"/>
</dbReference>
<feature type="domain" description="SIS" evidence="2">
    <location>
        <begin position="25"/>
        <end position="166"/>
    </location>
</feature>